<keyword evidence="1 3" id="KW-0547">Nucleotide-binding</keyword>
<keyword evidence="2 3" id="KW-0067">ATP-binding</keyword>
<proteinExistence type="predicted"/>
<dbReference type="InterPro" id="IPR000719">
    <property type="entry name" value="Prot_kinase_dom"/>
</dbReference>
<sequence length="1078" mass="121680">MVVISLWDGQEIELAVESSRGDGEQKLNEAILELDDNQVALDLSLLKRGVLRIRKPFPESFESTKSSVKTLEKLETFSDDEEDLDNVKEAKEGETFQDLYTTGEALGKGSFSDVVLATHNESNMNFAAKVIDREDMKRKGAKDTLELEINNMKLLKECPQICRIQDAFVGDSICHIVFELLPGGELFSCIIEKGSFSEREARDASISILNGLEFMHSKRVVHRDVKPENLMLKDKNKISSVKLSDFGFSKYLENKNACRTLCGTPGYLAPEILERWPAYDVECDMFSFGVILFLLLGGYLPFDPNSSNDTNAIFERTRNGDHKFYPTRWNNISPSAKELVAQCLSIKPTKRITAKKALNHQWMKEKVAGNKVDASALKSVVADNQLGKKGDELKDDFQGYLENKRKDSMTSYMTGQKSVATAATAFKEEGSSGRPVDAFYEKRHKLGQGAFAIVHSCFHQSTGKSYAIKEIDLSGLNDKELIMLQGEINAMKYVRGGPSIIRLYDVFRFPDKLHLVLEEMKGGDVLHRIAEKEVYTEAEARDTCTYFFEAVRYCHRKNIAHRDIKLDNLLLVEKNDIATVKLADFGFAKKCGRKGVKTMCGTPNYMAPEVFRLPESGFYDFRCDMWSVGVSVYCMLAGYLPFEGSMKDVQRRVLKGKYKFHSEYWAGISSSAKDMVTGLLQRDPGKRLSADDALQCEWMGTAAEALAARDLSGAQKQIKKNKFKKAAMGIMKLNKIHKFNESSKMLDFGTLAMGINQAARMEMLQEQQDAEEEKFDQAFELLQQIGEGEFGDLYIAINLKTKTEAAVKKVCRRKLVESDVVALDDEIAALRTLQGSKHIVTLLDVYEDADYTHIVMERVYGSTLIEQLVAKKRYTEFDAKEVVRNLLLGVHHCHNNRIAIRNLKLESLLLPENEPNNVKISDFESAKVVSFPNSLHTQCGTQEYVAPEILSSHPAYDVSCDMWTVGVIIFIMLGGYYPFRAKKEADVLKKIRYGEFKFHSKYWKIISDEAKDIIKRMLNVNPDERITAADALSSPWIHSGDKHTADLSNNMSELSEELGKRTLKGTARMVMALKRLNI</sequence>
<evidence type="ECO:0000313" key="5">
    <source>
        <dbReference type="EMBL" id="CAJ1944533.1"/>
    </source>
</evidence>
<dbReference type="GO" id="GO:0004672">
    <property type="term" value="F:protein kinase activity"/>
    <property type="evidence" value="ECO:0007669"/>
    <property type="project" value="InterPro"/>
</dbReference>
<comment type="caution">
    <text evidence="5">The sequence shown here is derived from an EMBL/GenBank/DDBJ whole genome shotgun (WGS) entry which is preliminary data.</text>
</comment>
<dbReference type="InterPro" id="IPR008271">
    <property type="entry name" value="Ser/Thr_kinase_AS"/>
</dbReference>
<dbReference type="PROSITE" id="PS00107">
    <property type="entry name" value="PROTEIN_KINASE_ATP"/>
    <property type="match status" value="3"/>
</dbReference>
<reference evidence="5" key="1">
    <citation type="submission" date="2023-08" db="EMBL/GenBank/DDBJ databases">
        <authorList>
            <person name="Audoor S."/>
            <person name="Bilcke G."/>
        </authorList>
    </citation>
    <scope>NUCLEOTIDE SEQUENCE</scope>
</reference>
<dbReference type="PANTHER" id="PTHR24347">
    <property type="entry name" value="SERINE/THREONINE-PROTEIN KINASE"/>
    <property type="match status" value="1"/>
</dbReference>
<dbReference type="FunFam" id="1.10.510.10:FF:000571">
    <property type="entry name" value="Maternal embryonic leucine zipper kinase"/>
    <property type="match status" value="3"/>
</dbReference>
<dbReference type="Gene3D" id="1.10.510.10">
    <property type="entry name" value="Transferase(Phosphotransferase) domain 1"/>
    <property type="match status" value="3"/>
</dbReference>
<gene>
    <name evidence="5" type="ORF">CYCCA115_LOCUS8935</name>
</gene>
<dbReference type="SUPFAM" id="SSF56112">
    <property type="entry name" value="Protein kinase-like (PK-like)"/>
    <property type="match status" value="3"/>
</dbReference>
<dbReference type="CDD" id="cd05117">
    <property type="entry name" value="STKc_CAMK"/>
    <property type="match status" value="3"/>
</dbReference>
<evidence type="ECO:0000256" key="2">
    <source>
        <dbReference type="ARBA" id="ARBA00022840"/>
    </source>
</evidence>
<organism evidence="5 6">
    <name type="scientific">Cylindrotheca closterium</name>
    <dbReference type="NCBI Taxonomy" id="2856"/>
    <lineage>
        <taxon>Eukaryota</taxon>
        <taxon>Sar</taxon>
        <taxon>Stramenopiles</taxon>
        <taxon>Ochrophyta</taxon>
        <taxon>Bacillariophyta</taxon>
        <taxon>Bacillariophyceae</taxon>
        <taxon>Bacillariophycidae</taxon>
        <taxon>Bacillariales</taxon>
        <taxon>Bacillariaceae</taxon>
        <taxon>Cylindrotheca</taxon>
    </lineage>
</organism>
<dbReference type="InterPro" id="IPR011009">
    <property type="entry name" value="Kinase-like_dom_sf"/>
</dbReference>
<evidence type="ECO:0000313" key="6">
    <source>
        <dbReference type="Proteomes" id="UP001295423"/>
    </source>
</evidence>
<evidence type="ECO:0000256" key="3">
    <source>
        <dbReference type="PROSITE-ProRule" id="PRU10141"/>
    </source>
</evidence>
<dbReference type="Pfam" id="PF00069">
    <property type="entry name" value="Pkinase"/>
    <property type="match status" value="3"/>
</dbReference>
<evidence type="ECO:0000256" key="1">
    <source>
        <dbReference type="ARBA" id="ARBA00022741"/>
    </source>
</evidence>
<dbReference type="GO" id="GO:0005524">
    <property type="term" value="F:ATP binding"/>
    <property type="evidence" value="ECO:0007669"/>
    <property type="project" value="UniProtKB-UniRule"/>
</dbReference>
<protein>
    <recommendedName>
        <fullName evidence="4">Protein kinase domain-containing protein</fullName>
    </recommendedName>
</protein>
<feature type="domain" description="Protein kinase" evidence="4">
    <location>
        <begin position="779"/>
        <end position="1037"/>
    </location>
</feature>
<accession>A0AAD2CSB7</accession>
<feature type="domain" description="Protein kinase" evidence="4">
    <location>
        <begin position="100"/>
        <end position="363"/>
    </location>
</feature>
<dbReference type="InterPro" id="IPR017441">
    <property type="entry name" value="Protein_kinase_ATP_BS"/>
</dbReference>
<feature type="binding site" evidence="3">
    <location>
        <position position="129"/>
    </location>
    <ligand>
        <name>ATP</name>
        <dbReference type="ChEBI" id="CHEBI:30616"/>
    </ligand>
</feature>
<dbReference type="PROSITE" id="PS00108">
    <property type="entry name" value="PROTEIN_KINASE_ST"/>
    <property type="match status" value="2"/>
</dbReference>
<evidence type="ECO:0000259" key="4">
    <source>
        <dbReference type="PROSITE" id="PS50011"/>
    </source>
</evidence>
<name>A0AAD2CSB7_9STRA</name>
<dbReference type="EMBL" id="CAKOGP040001224">
    <property type="protein sequence ID" value="CAJ1944533.1"/>
    <property type="molecule type" value="Genomic_DNA"/>
</dbReference>
<keyword evidence="6" id="KW-1185">Reference proteome</keyword>
<feature type="binding site" evidence="3">
    <location>
        <position position="469"/>
    </location>
    <ligand>
        <name>ATP</name>
        <dbReference type="ChEBI" id="CHEBI:30616"/>
    </ligand>
</feature>
<feature type="domain" description="Protein kinase" evidence="4">
    <location>
        <begin position="440"/>
        <end position="699"/>
    </location>
</feature>
<dbReference type="SMART" id="SM00220">
    <property type="entry name" value="S_TKc"/>
    <property type="match status" value="3"/>
</dbReference>
<dbReference type="PROSITE" id="PS50011">
    <property type="entry name" value="PROTEIN_KINASE_DOM"/>
    <property type="match status" value="3"/>
</dbReference>
<dbReference type="AlphaFoldDB" id="A0AAD2CSB7"/>
<feature type="binding site" evidence="3">
    <location>
        <position position="809"/>
    </location>
    <ligand>
        <name>ATP</name>
        <dbReference type="ChEBI" id="CHEBI:30616"/>
    </ligand>
</feature>
<dbReference type="Proteomes" id="UP001295423">
    <property type="component" value="Unassembled WGS sequence"/>
</dbReference>